<protein>
    <recommendedName>
        <fullName evidence="6">Plus3 domain-containing protein</fullName>
    </recommendedName>
</protein>
<dbReference type="PANTHER" id="PTHR13115:SF8">
    <property type="entry name" value="RNA POLYMERASE-ASSOCIATED PROTEIN RTF1 HOMOLOG"/>
    <property type="match status" value="1"/>
</dbReference>
<dbReference type="EMBL" id="KV453851">
    <property type="protein sequence ID" value="ODV85878.1"/>
    <property type="molecule type" value="Genomic_DNA"/>
</dbReference>
<dbReference type="AlphaFoldDB" id="A0A1E4T2G0"/>
<dbReference type="InterPro" id="IPR036128">
    <property type="entry name" value="Plus3-like_sf"/>
</dbReference>
<dbReference type="Proteomes" id="UP000094801">
    <property type="component" value="Unassembled WGS sequence"/>
</dbReference>
<evidence type="ECO:0000256" key="5">
    <source>
        <dbReference type="SAM" id="MobiDB-lite"/>
    </source>
</evidence>
<feature type="compositionally biased region" description="Acidic residues" evidence="5">
    <location>
        <begin position="48"/>
        <end position="68"/>
    </location>
</feature>
<feature type="compositionally biased region" description="Basic and acidic residues" evidence="5">
    <location>
        <begin position="479"/>
        <end position="496"/>
    </location>
</feature>
<keyword evidence="4" id="KW-0539">Nucleus</keyword>
<gene>
    <name evidence="7" type="ORF">CANARDRAFT_27953</name>
</gene>
<accession>A0A1E4T2G0</accession>
<feature type="compositionally biased region" description="Basic residues" evidence="5">
    <location>
        <begin position="149"/>
        <end position="158"/>
    </location>
</feature>
<dbReference type="SMART" id="SM00719">
    <property type="entry name" value="Plus3"/>
    <property type="match status" value="1"/>
</dbReference>
<feature type="compositionally biased region" description="Acidic residues" evidence="5">
    <location>
        <begin position="16"/>
        <end position="29"/>
    </location>
</feature>
<keyword evidence="8" id="KW-1185">Reference proteome</keyword>
<dbReference type="GO" id="GO:0003677">
    <property type="term" value="F:DNA binding"/>
    <property type="evidence" value="ECO:0007669"/>
    <property type="project" value="InterPro"/>
</dbReference>
<evidence type="ECO:0000256" key="4">
    <source>
        <dbReference type="ARBA" id="ARBA00023242"/>
    </source>
</evidence>
<keyword evidence="2" id="KW-0805">Transcription regulation</keyword>
<dbReference type="Pfam" id="PF03126">
    <property type="entry name" value="Plus-3"/>
    <property type="match status" value="1"/>
</dbReference>
<dbReference type="PROSITE" id="PS51360">
    <property type="entry name" value="PLUS3"/>
    <property type="match status" value="1"/>
</dbReference>
<feature type="compositionally biased region" description="Acidic residues" evidence="5">
    <location>
        <begin position="163"/>
        <end position="190"/>
    </location>
</feature>
<feature type="compositionally biased region" description="Polar residues" evidence="5">
    <location>
        <begin position="123"/>
        <end position="134"/>
    </location>
</feature>
<sequence>MSDSDDDLLALAGIGSDEEMQQDEESDYEPEIKTTSRGRGATKRKVEESEDEDFQVIGDDGYDEEGEQDPYPLEGKFKDAADKAELLAMDEVTREGILYDRMQEKEKYTERRYLALRARQNRAETSTLKKSAPSSKRLRTSKLSELKKQREKKNKRQSRRYDSEDDDDLNELLDEEEDIDDLDGDDDGYYSDEIDTKRKKTVKDDYDDKYYRDATLADINDKVRSTRSALAKLMFRDEFDVVIPGTYVKVNVGSSSDGRQHYKVAKVEAVKRGGKVYDLLGKPSDVYLVLSQGDSKIVSDMKCISDRVITPEEFEVYKRRLAEASGSSELPSLGEVEAKFKELRAMSTRKLTDEDINKMVARREAISVASMDSGNRVKRLGVLREELQVAIERQQTEKIEYINKQIRELTRYTEKNVSSSLSKMDQINLRNKKKDESSIRKAEKTNVGMRQKQMLSKSFSDPFSRLRTNAKLFYTTEQQQKDDDGVKDEENTETKEVPKKVDVTTCVYRRDGVDAIIKDINFDLELSF</sequence>
<feature type="domain" description="Plus3" evidence="6">
    <location>
        <begin position="214"/>
        <end position="348"/>
    </location>
</feature>
<dbReference type="InterPro" id="IPR004343">
    <property type="entry name" value="Plus-3_dom"/>
</dbReference>
<dbReference type="GO" id="GO:1990269">
    <property type="term" value="F:RNA polymerase II C-terminal domain phosphoserine binding"/>
    <property type="evidence" value="ECO:0007669"/>
    <property type="project" value="TreeGrafter"/>
</dbReference>
<dbReference type="GO" id="GO:0016593">
    <property type="term" value="C:Cdc73/Paf1 complex"/>
    <property type="evidence" value="ECO:0007669"/>
    <property type="project" value="TreeGrafter"/>
</dbReference>
<feature type="region of interest" description="Disordered" evidence="5">
    <location>
        <begin position="477"/>
        <end position="496"/>
    </location>
</feature>
<reference evidence="8" key="1">
    <citation type="submission" date="2016-04" db="EMBL/GenBank/DDBJ databases">
        <title>Comparative genomics of biotechnologically important yeasts.</title>
        <authorList>
            <consortium name="DOE Joint Genome Institute"/>
            <person name="Riley R."/>
            <person name="Haridas S."/>
            <person name="Wolfe K.H."/>
            <person name="Lopes M.R."/>
            <person name="Hittinger C.T."/>
            <person name="Goker M."/>
            <person name="Salamov A."/>
            <person name="Wisecaver J."/>
            <person name="Long T.M."/>
            <person name="Aerts A.L."/>
            <person name="Barry K."/>
            <person name="Choi C."/>
            <person name="Clum A."/>
            <person name="Coughlan A.Y."/>
            <person name="Deshpande S."/>
            <person name="Douglass A.P."/>
            <person name="Hanson S.J."/>
            <person name="Klenk H.-P."/>
            <person name="Labutti K."/>
            <person name="Lapidus A."/>
            <person name="Lindquist E."/>
            <person name="Lipzen A."/>
            <person name="Meier-Kolthoff J.P."/>
            <person name="Ohm R.A."/>
            <person name="Otillar R.P."/>
            <person name="Pangilinan J."/>
            <person name="Peng Y."/>
            <person name="Rokas A."/>
            <person name="Rosa C.A."/>
            <person name="Scheuner C."/>
            <person name="Sibirny A.A."/>
            <person name="Slot J.C."/>
            <person name="Stielow J.B."/>
            <person name="Sun H."/>
            <person name="Kurtzman C.P."/>
            <person name="Blackwell M."/>
            <person name="Grigoriev I.V."/>
            <person name="Jeffries T.W."/>
        </authorList>
    </citation>
    <scope>NUCLEOTIDE SEQUENCE [LARGE SCALE GENOMIC DNA]</scope>
    <source>
        <strain evidence="8">NRRL YB-2248</strain>
    </source>
</reference>
<dbReference type="SUPFAM" id="SSF159042">
    <property type="entry name" value="Plus3-like"/>
    <property type="match status" value="1"/>
</dbReference>
<evidence type="ECO:0000256" key="1">
    <source>
        <dbReference type="ARBA" id="ARBA00004123"/>
    </source>
</evidence>
<evidence type="ECO:0000313" key="7">
    <source>
        <dbReference type="EMBL" id="ODV85878.1"/>
    </source>
</evidence>
<feature type="region of interest" description="Disordered" evidence="5">
    <location>
        <begin position="117"/>
        <end position="190"/>
    </location>
</feature>
<dbReference type="STRING" id="983967.A0A1E4T2G0"/>
<evidence type="ECO:0000256" key="3">
    <source>
        <dbReference type="ARBA" id="ARBA00023163"/>
    </source>
</evidence>
<organism evidence="7 8">
    <name type="scientific">[Candida] arabinofermentans NRRL YB-2248</name>
    <dbReference type="NCBI Taxonomy" id="983967"/>
    <lineage>
        <taxon>Eukaryota</taxon>
        <taxon>Fungi</taxon>
        <taxon>Dikarya</taxon>
        <taxon>Ascomycota</taxon>
        <taxon>Saccharomycotina</taxon>
        <taxon>Pichiomycetes</taxon>
        <taxon>Pichiales</taxon>
        <taxon>Pichiaceae</taxon>
        <taxon>Ogataea</taxon>
        <taxon>Ogataea/Candida clade</taxon>
    </lineage>
</organism>
<evidence type="ECO:0000256" key="2">
    <source>
        <dbReference type="ARBA" id="ARBA00023015"/>
    </source>
</evidence>
<feature type="region of interest" description="Disordered" evidence="5">
    <location>
        <begin position="1"/>
        <end position="75"/>
    </location>
</feature>
<dbReference type="Gene3D" id="3.90.70.200">
    <property type="entry name" value="Plus-3 domain"/>
    <property type="match status" value="1"/>
</dbReference>
<name>A0A1E4T2G0_9ASCO</name>
<comment type="subcellular location">
    <subcellularLocation>
        <location evidence="1">Nucleus</location>
    </subcellularLocation>
</comment>
<dbReference type="OrthoDB" id="166375at2759"/>
<evidence type="ECO:0000313" key="8">
    <source>
        <dbReference type="Proteomes" id="UP000094801"/>
    </source>
</evidence>
<proteinExistence type="predicted"/>
<dbReference type="PANTHER" id="PTHR13115">
    <property type="entry name" value="RNA POLYMERASE-ASSOCIATED PROTEIN RTF1 HOMOLOG"/>
    <property type="match status" value="1"/>
</dbReference>
<evidence type="ECO:0000259" key="6">
    <source>
        <dbReference type="PROSITE" id="PS51360"/>
    </source>
</evidence>
<keyword evidence="3" id="KW-0804">Transcription</keyword>